<evidence type="ECO:0000256" key="13">
    <source>
        <dbReference type="RuleBase" id="RU362091"/>
    </source>
</evidence>
<evidence type="ECO:0000313" key="15">
    <source>
        <dbReference type="EMBL" id="OXA61205.1"/>
    </source>
</evidence>
<dbReference type="OrthoDB" id="6132759at2759"/>
<evidence type="ECO:0000256" key="7">
    <source>
        <dbReference type="ARBA" id="ARBA00023053"/>
    </source>
</evidence>
<feature type="transmembrane region" description="Helical" evidence="14">
    <location>
        <begin position="347"/>
        <end position="371"/>
    </location>
</feature>
<evidence type="ECO:0000256" key="1">
    <source>
        <dbReference type="ARBA" id="ARBA00004651"/>
    </source>
</evidence>
<name>A0A226EUA6_FOLCA</name>
<evidence type="ECO:0000256" key="9">
    <source>
        <dbReference type="ARBA" id="ARBA00023136"/>
    </source>
</evidence>
<dbReference type="GO" id="GO:0015075">
    <property type="term" value="F:monoatomic ion transmembrane transporter activity"/>
    <property type="evidence" value="ECO:0007669"/>
    <property type="project" value="UniProtKB-ARBA"/>
</dbReference>
<protein>
    <submittedName>
        <fullName evidence="15">Sodium-coupled monocarboxylate transporter 2</fullName>
    </submittedName>
</protein>
<evidence type="ECO:0000256" key="10">
    <source>
        <dbReference type="ARBA" id="ARBA00023180"/>
    </source>
</evidence>
<feature type="transmembrane region" description="Helical" evidence="14">
    <location>
        <begin position="247"/>
        <end position="265"/>
    </location>
</feature>
<evidence type="ECO:0000256" key="11">
    <source>
        <dbReference type="ARBA" id="ARBA00023201"/>
    </source>
</evidence>
<dbReference type="GO" id="GO:0005886">
    <property type="term" value="C:plasma membrane"/>
    <property type="evidence" value="ECO:0007669"/>
    <property type="project" value="UniProtKB-SubCell"/>
</dbReference>
<dbReference type="GO" id="GO:0006814">
    <property type="term" value="P:sodium ion transport"/>
    <property type="evidence" value="ECO:0007669"/>
    <property type="project" value="UniProtKB-KW"/>
</dbReference>
<feature type="transmembrane region" description="Helical" evidence="14">
    <location>
        <begin position="168"/>
        <end position="187"/>
    </location>
</feature>
<dbReference type="Gene3D" id="1.20.1730.10">
    <property type="entry name" value="Sodium/glucose cotransporter"/>
    <property type="match status" value="1"/>
</dbReference>
<comment type="caution">
    <text evidence="15">The sequence shown here is derived from an EMBL/GenBank/DDBJ whole genome shotgun (WGS) entry which is preliminary data.</text>
</comment>
<dbReference type="PANTHER" id="PTHR42985">
    <property type="entry name" value="SODIUM-COUPLED MONOCARBOXYLATE TRANSPORTER"/>
    <property type="match status" value="1"/>
</dbReference>
<dbReference type="InterPro" id="IPR001734">
    <property type="entry name" value="Na/solute_symporter"/>
</dbReference>
<organism evidence="15 16">
    <name type="scientific">Folsomia candida</name>
    <name type="common">Springtail</name>
    <dbReference type="NCBI Taxonomy" id="158441"/>
    <lineage>
        <taxon>Eukaryota</taxon>
        <taxon>Metazoa</taxon>
        <taxon>Ecdysozoa</taxon>
        <taxon>Arthropoda</taxon>
        <taxon>Hexapoda</taxon>
        <taxon>Collembola</taxon>
        <taxon>Entomobryomorpha</taxon>
        <taxon>Isotomoidea</taxon>
        <taxon>Isotomidae</taxon>
        <taxon>Proisotominae</taxon>
        <taxon>Folsomia</taxon>
    </lineage>
</organism>
<evidence type="ECO:0000256" key="8">
    <source>
        <dbReference type="ARBA" id="ARBA00023065"/>
    </source>
</evidence>
<dbReference type="AlphaFoldDB" id="A0A226EUA6"/>
<gene>
    <name evidence="15" type="ORF">Fcan01_05416</name>
</gene>
<feature type="transmembrane region" description="Helical" evidence="14">
    <location>
        <begin position="90"/>
        <end position="113"/>
    </location>
</feature>
<evidence type="ECO:0000256" key="5">
    <source>
        <dbReference type="ARBA" id="ARBA00022692"/>
    </source>
</evidence>
<comment type="similarity">
    <text evidence="2 13">Belongs to the sodium:solute symporter (SSF) (TC 2.A.21) family.</text>
</comment>
<dbReference type="InterPro" id="IPR051163">
    <property type="entry name" value="Sodium:Solute_Symporter_SSF"/>
</dbReference>
<feature type="transmembrane region" description="Helical" evidence="14">
    <location>
        <begin position="20"/>
        <end position="40"/>
    </location>
</feature>
<dbReference type="Proteomes" id="UP000198287">
    <property type="component" value="Unassembled WGS sequence"/>
</dbReference>
<dbReference type="PROSITE" id="PS00456">
    <property type="entry name" value="NA_SOLUT_SYMP_1"/>
    <property type="match status" value="1"/>
</dbReference>
<evidence type="ECO:0000256" key="2">
    <source>
        <dbReference type="ARBA" id="ARBA00006434"/>
    </source>
</evidence>
<evidence type="ECO:0000256" key="14">
    <source>
        <dbReference type="SAM" id="Phobius"/>
    </source>
</evidence>
<dbReference type="InterPro" id="IPR038377">
    <property type="entry name" value="Na/Glc_symporter_sf"/>
</dbReference>
<dbReference type="Pfam" id="PF00474">
    <property type="entry name" value="SSF"/>
    <property type="match status" value="1"/>
</dbReference>
<sequence length="609" mass="67776">MNKESNYSETLKDKFGWEEYTVFSIVLVLSTGIGLFYGVYKRKEQSKDEYLMGSRQMSAVPVALSLMSSFISAIAMLGNPMEVYLYGTQYLTVIISFIPMTFVLIYVYANVYFKMQLTSSYEVATYLEIRFNSAVRYLVSIINILYLIMYCSLVVYGPSLALNQVTGFDINLSVAIIFAVCIFYASIGGFRAVLMTDALQAIIMIGSMLAINIKGFSDEGFQSIWEKLEETRRIEFFRFDTDPRTRHTVWSIVFGGFFMYLNFFAGTQANIQRYSSMPDLKTVRKAILINYVALTVMMTCVVMSGLIILGKYFHCDPYSAKLIESSDQTIPFLVMDILGDYPGLSGVFVAGITCASLSTVSSGLNSLAAIITEDYVRKFKPDISDAVLLNVSRIVSIVSGILSFGFVFIAMNMGNIYPVAISIGGMVMGPTTGLFTLGIIFPFANSWGAFLGVVSSFMFTGLLTIGSSIAGMNKLLPDQSLSVSTENCSAYLSGIDLENIKHVNHSYAPGFDWKERHENDSPYIKLVSTSYLLFHGIGVLGSVFFGLFFSLTIKLSNLDRDKPVKKECLNEYFLTLWKWVAPNQIANLVEEKDTLKNGVSDETNKTHGL</sequence>
<dbReference type="PANTHER" id="PTHR42985:SF39">
    <property type="entry name" value="GH10366P"/>
    <property type="match status" value="1"/>
</dbReference>
<keyword evidence="6 14" id="KW-1133">Transmembrane helix</keyword>
<comment type="subcellular location">
    <subcellularLocation>
        <location evidence="1">Cell membrane</location>
        <topology evidence="1">Multi-pass membrane protein</topology>
    </subcellularLocation>
</comment>
<feature type="transmembrane region" description="Helical" evidence="14">
    <location>
        <begin position="134"/>
        <end position="156"/>
    </location>
</feature>
<dbReference type="NCBIfam" id="TIGR00813">
    <property type="entry name" value="sss"/>
    <property type="match status" value="1"/>
</dbReference>
<feature type="transmembrane region" description="Helical" evidence="14">
    <location>
        <begin position="286"/>
        <end position="309"/>
    </location>
</feature>
<keyword evidence="9 14" id="KW-0472">Membrane</keyword>
<evidence type="ECO:0000256" key="6">
    <source>
        <dbReference type="ARBA" id="ARBA00022989"/>
    </source>
</evidence>
<evidence type="ECO:0000256" key="3">
    <source>
        <dbReference type="ARBA" id="ARBA00022448"/>
    </source>
</evidence>
<evidence type="ECO:0000256" key="4">
    <source>
        <dbReference type="ARBA" id="ARBA00022475"/>
    </source>
</evidence>
<reference evidence="15 16" key="1">
    <citation type="submission" date="2015-12" db="EMBL/GenBank/DDBJ databases">
        <title>The genome of Folsomia candida.</title>
        <authorList>
            <person name="Faddeeva A."/>
            <person name="Derks M.F."/>
            <person name="Anvar Y."/>
            <person name="Smit S."/>
            <person name="Van Straalen N."/>
            <person name="Roelofs D."/>
        </authorList>
    </citation>
    <scope>NUCLEOTIDE SEQUENCE [LARGE SCALE GENOMIC DNA]</scope>
    <source>
        <strain evidence="15 16">VU population</strain>
        <tissue evidence="15">Whole body</tissue>
    </source>
</reference>
<evidence type="ECO:0000313" key="16">
    <source>
        <dbReference type="Proteomes" id="UP000198287"/>
    </source>
</evidence>
<dbReference type="CDD" id="cd11492">
    <property type="entry name" value="SLC5sbd_NIS-SMVT"/>
    <property type="match status" value="1"/>
</dbReference>
<dbReference type="OMA" id="THEYIEL"/>
<keyword evidence="10" id="KW-0325">Glycoprotein</keyword>
<feature type="transmembrane region" description="Helical" evidence="14">
    <location>
        <begin position="194"/>
        <end position="213"/>
    </location>
</feature>
<proteinExistence type="inferred from homology"/>
<feature type="transmembrane region" description="Helical" evidence="14">
    <location>
        <begin position="60"/>
        <end position="78"/>
    </location>
</feature>
<keyword evidence="7" id="KW-0915">Sodium</keyword>
<keyword evidence="5 14" id="KW-0812">Transmembrane</keyword>
<evidence type="ECO:0000256" key="12">
    <source>
        <dbReference type="ARBA" id="ARBA00036099"/>
    </source>
</evidence>
<feature type="transmembrane region" description="Helical" evidence="14">
    <location>
        <begin position="416"/>
        <end position="441"/>
    </location>
</feature>
<keyword evidence="3" id="KW-0813">Transport</keyword>
<keyword evidence="4" id="KW-1003">Cell membrane</keyword>
<feature type="transmembrane region" description="Helical" evidence="14">
    <location>
        <begin position="391"/>
        <end position="410"/>
    </location>
</feature>
<feature type="transmembrane region" description="Helical" evidence="14">
    <location>
        <begin position="531"/>
        <end position="553"/>
    </location>
</feature>
<feature type="transmembrane region" description="Helical" evidence="14">
    <location>
        <begin position="448"/>
        <end position="470"/>
    </location>
</feature>
<keyword evidence="16" id="KW-1185">Reference proteome</keyword>
<dbReference type="GO" id="GO:0098660">
    <property type="term" value="P:inorganic ion transmembrane transport"/>
    <property type="evidence" value="ECO:0007669"/>
    <property type="project" value="UniProtKB-ARBA"/>
</dbReference>
<dbReference type="InterPro" id="IPR018212">
    <property type="entry name" value="Na/solute_symporter_CS"/>
</dbReference>
<keyword evidence="8" id="KW-0406">Ion transport</keyword>
<comment type="catalytic activity">
    <reaction evidence="12">
        <text>iodide(out) + 2 Na(+)(out) = iodide(in) + 2 Na(+)(in)</text>
        <dbReference type="Rhea" id="RHEA:71207"/>
        <dbReference type="ChEBI" id="CHEBI:16382"/>
        <dbReference type="ChEBI" id="CHEBI:29101"/>
    </reaction>
</comment>
<dbReference type="GO" id="GO:0015293">
    <property type="term" value="F:symporter activity"/>
    <property type="evidence" value="ECO:0007669"/>
    <property type="project" value="TreeGrafter"/>
</dbReference>
<accession>A0A226EUA6</accession>
<dbReference type="PROSITE" id="PS50283">
    <property type="entry name" value="NA_SOLUT_SYMP_3"/>
    <property type="match status" value="1"/>
</dbReference>
<dbReference type="EMBL" id="LNIX01000002">
    <property type="protein sequence ID" value="OXA61205.1"/>
    <property type="molecule type" value="Genomic_DNA"/>
</dbReference>
<keyword evidence="11" id="KW-0739">Sodium transport</keyword>